<feature type="domain" description="SIS" evidence="2">
    <location>
        <begin position="5"/>
        <end position="152"/>
    </location>
</feature>
<dbReference type="CDD" id="cd05008">
    <property type="entry name" value="SIS_GlmS_GlmD_1"/>
    <property type="match status" value="1"/>
</dbReference>
<gene>
    <name evidence="3" type="ORF">GCM10022204_32760</name>
</gene>
<keyword evidence="1" id="KW-0677">Repeat</keyword>
<dbReference type="SUPFAM" id="SSF53697">
    <property type="entry name" value="SIS domain"/>
    <property type="match status" value="1"/>
</dbReference>
<sequence>MAGDLAGALGERGERIAVIGCGTSWFVGQVAAGWREAAGLGETDAFTASEVPTGRRYDRIIALTRSGTTTEVLGVLEATRGRVPTTVVLGDLDTPAPGLADRLVDLSFADEQSVVQTRFATSALLLFRAAWRGDEAGLADAAAAAVAAPLDPAWAAAEQSTFLGRGWTVGLAHEAALKFRETSSSWAESYPAMDYRHGPISIAAPNRTVWMFGEPPPGLADDVAATGATWVSDDRDPLVQLITAQRVAVARALALGLNPDTPRNLTRSVVLTG</sequence>
<dbReference type="CDD" id="cd05009">
    <property type="entry name" value="SIS_GlmS_GlmD_2"/>
    <property type="match status" value="1"/>
</dbReference>
<evidence type="ECO:0000256" key="1">
    <source>
        <dbReference type="ARBA" id="ARBA00022737"/>
    </source>
</evidence>
<evidence type="ECO:0000313" key="3">
    <source>
        <dbReference type="EMBL" id="GAA3711425.1"/>
    </source>
</evidence>
<dbReference type="InterPro" id="IPR001347">
    <property type="entry name" value="SIS_dom"/>
</dbReference>
<name>A0ABP7E2M8_9ACTN</name>
<dbReference type="EMBL" id="BAAAYX010000013">
    <property type="protein sequence ID" value="GAA3711425.1"/>
    <property type="molecule type" value="Genomic_DNA"/>
</dbReference>
<evidence type="ECO:0000313" key="4">
    <source>
        <dbReference type="Proteomes" id="UP001500051"/>
    </source>
</evidence>
<keyword evidence="4" id="KW-1185">Reference proteome</keyword>
<reference evidence="4" key="1">
    <citation type="journal article" date="2019" name="Int. J. Syst. Evol. Microbiol.">
        <title>The Global Catalogue of Microorganisms (GCM) 10K type strain sequencing project: providing services to taxonomists for standard genome sequencing and annotation.</title>
        <authorList>
            <consortium name="The Broad Institute Genomics Platform"/>
            <consortium name="The Broad Institute Genome Sequencing Center for Infectious Disease"/>
            <person name="Wu L."/>
            <person name="Ma J."/>
        </authorList>
    </citation>
    <scope>NUCLEOTIDE SEQUENCE [LARGE SCALE GENOMIC DNA]</scope>
    <source>
        <strain evidence="4">JCM 16548</strain>
    </source>
</reference>
<evidence type="ECO:0000259" key="2">
    <source>
        <dbReference type="PROSITE" id="PS51464"/>
    </source>
</evidence>
<dbReference type="InterPro" id="IPR046348">
    <property type="entry name" value="SIS_dom_sf"/>
</dbReference>
<organism evidence="3 4">
    <name type="scientific">Microlunatus aurantiacus</name>
    <dbReference type="NCBI Taxonomy" id="446786"/>
    <lineage>
        <taxon>Bacteria</taxon>
        <taxon>Bacillati</taxon>
        <taxon>Actinomycetota</taxon>
        <taxon>Actinomycetes</taxon>
        <taxon>Propionibacteriales</taxon>
        <taxon>Propionibacteriaceae</taxon>
        <taxon>Microlunatus</taxon>
    </lineage>
</organism>
<dbReference type="InterPro" id="IPR035466">
    <property type="entry name" value="GlmS/AgaS_SIS"/>
</dbReference>
<accession>A0ABP7E2M8</accession>
<comment type="caution">
    <text evidence="3">The sequence shown here is derived from an EMBL/GenBank/DDBJ whole genome shotgun (WGS) entry which is preliminary data.</text>
</comment>
<dbReference type="PANTHER" id="PTHR10937">
    <property type="entry name" value="GLUCOSAMINE--FRUCTOSE-6-PHOSPHATE AMINOTRANSFERASE, ISOMERIZING"/>
    <property type="match status" value="1"/>
</dbReference>
<dbReference type="PROSITE" id="PS51464">
    <property type="entry name" value="SIS"/>
    <property type="match status" value="1"/>
</dbReference>
<dbReference type="Gene3D" id="3.40.50.10490">
    <property type="entry name" value="Glucose-6-phosphate isomerase like protein, domain 1"/>
    <property type="match status" value="3"/>
</dbReference>
<dbReference type="Proteomes" id="UP001500051">
    <property type="component" value="Unassembled WGS sequence"/>
</dbReference>
<dbReference type="InterPro" id="IPR035490">
    <property type="entry name" value="GlmS/FrlB_SIS"/>
</dbReference>
<protein>
    <submittedName>
        <fullName evidence="3">SIS domain-containing protein</fullName>
    </submittedName>
</protein>
<proteinExistence type="predicted"/>